<organism evidence="1 2">
    <name type="scientific">Roseomonas alba</name>
    <dbReference type="NCBI Taxonomy" id="2846776"/>
    <lineage>
        <taxon>Bacteria</taxon>
        <taxon>Pseudomonadati</taxon>
        <taxon>Pseudomonadota</taxon>
        <taxon>Alphaproteobacteria</taxon>
        <taxon>Acetobacterales</taxon>
        <taxon>Roseomonadaceae</taxon>
        <taxon>Roseomonas</taxon>
    </lineage>
</organism>
<evidence type="ECO:0000313" key="1">
    <source>
        <dbReference type="EMBL" id="MBW6396380.1"/>
    </source>
</evidence>
<dbReference type="RefSeq" id="WP_219760761.1">
    <property type="nucleotide sequence ID" value="NZ_JAHYBZ010000001.1"/>
</dbReference>
<dbReference type="EMBL" id="JAHYBZ010000001">
    <property type="protein sequence ID" value="MBW6396380.1"/>
    <property type="molecule type" value="Genomic_DNA"/>
</dbReference>
<proteinExistence type="predicted"/>
<gene>
    <name evidence="1" type="ORF">KPL78_00910</name>
</gene>
<keyword evidence="2" id="KW-1185">Reference proteome</keyword>
<dbReference type="Proteomes" id="UP001196565">
    <property type="component" value="Unassembled WGS sequence"/>
</dbReference>
<reference evidence="1 2" key="1">
    <citation type="submission" date="2021-07" db="EMBL/GenBank/DDBJ databases">
        <authorList>
            <person name="So Y."/>
        </authorList>
    </citation>
    <scope>NUCLEOTIDE SEQUENCE [LARGE SCALE GENOMIC DNA]</scope>
    <source>
        <strain evidence="1 2">HJA6</strain>
    </source>
</reference>
<evidence type="ECO:0000313" key="2">
    <source>
        <dbReference type="Proteomes" id="UP001196565"/>
    </source>
</evidence>
<sequence>MHSFNPASSTTDPQAGLCAGLVDPVEGLRPLTSRIGAWRCDSVGDRRAAPGWERREDVHIFSSPDAVMEFWYGLTDTAKAAEVARTARAMRRLLMRPARLEFPRVPVLLDGQRMKDAMLDDAFLYLRVERMSRQRAGAIEGFDPFAFLAHALTNVIAQIWKADPMRASRWPVSERRWQQNLDSDESEDIRLLGICARTLAGPLLLTSDMV</sequence>
<name>A0ABS7A4X2_9PROT</name>
<protein>
    <submittedName>
        <fullName evidence="1">Uncharacterized protein</fullName>
    </submittedName>
</protein>
<accession>A0ABS7A4X2</accession>
<comment type="caution">
    <text evidence="1">The sequence shown here is derived from an EMBL/GenBank/DDBJ whole genome shotgun (WGS) entry which is preliminary data.</text>
</comment>